<reference evidence="2 3" key="1">
    <citation type="submission" date="2016-10" db="EMBL/GenBank/DDBJ databases">
        <authorList>
            <person name="de Groot N.N."/>
        </authorList>
    </citation>
    <scope>NUCLEOTIDE SEQUENCE [LARGE SCALE GENOMIC DNA]</scope>
    <source>
        <strain evidence="2 3">S3b</strain>
    </source>
</reference>
<protein>
    <submittedName>
        <fullName evidence="2">Uncharacterized protein</fullName>
    </submittedName>
</protein>
<organism evidence="2 3">
    <name type="scientific">Kandleria vitulina</name>
    <dbReference type="NCBI Taxonomy" id="1630"/>
    <lineage>
        <taxon>Bacteria</taxon>
        <taxon>Bacillati</taxon>
        <taxon>Bacillota</taxon>
        <taxon>Erysipelotrichia</taxon>
        <taxon>Erysipelotrichales</taxon>
        <taxon>Coprobacillaceae</taxon>
        <taxon>Kandleria</taxon>
    </lineage>
</organism>
<feature type="chain" id="PRO_5010314614" evidence="1">
    <location>
        <begin position="25"/>
        <end position="163"/>
    </location>
</feature>
<keyword evidence="1" id="KW-0732">Signal</keyword>
<name>A0A1H2U6S1_9FIRM</name>
<dbReference type="Proteomes" id="UP000182429">
    <property type="component" value="Unassembled WGS sequence"/>
</dbReference>
<evidence type="ECO:0000313" key="2">
    <source>
        <dbReference type="EMBL" id="SDW51933.1"/>
    </source>
</evidence>
<dbReference type="EMBL" id="FNNF01000019">
    <property type="protein sequence ID" value="SDW51933.1"/>
    <property type="molecule type" value="Genomic_DNA"/>
</dbReference>
<sequence length="163" mass="18030">MKKFMMAFVLAFAMVFSTFAGVNAAGSKTASLVLKKASKSGVVLSSKIVSKKGVAAKYNKKSVSVAKALKGQKVVKAKGVKLRKLKKLSKMVRIYRKKKKSSKNTKVTLKVPNLSKKVKKVYALHYSAKAKKWYLTKLTINRKKKTVTGKWNRLGTTALVYIA</sequence>
<dbReference type="RefSeq" id="WP_074686481.1">
    <property type="nucleotide sequence ID" value="NZ_FNNF01000019.1"/>
</dbReference>
<evidence type="ECO:0000313" key="3">
    <source>
        <dbReference type="Proteomes" id="UP000182429"/>
    </source>
</evidence>
<gene>
    <name evidence="2" type="ORF">SAMN04487759_1192</name>
</gene>
<evidence type="ECO:0000256" key="1">
    <source>
        <dbReference type="SAM" id="SignalP"/>
    </source>
</evidence>
<feature type="signal peptide" evidence="1">
    <location>
        <begin position="1"/>
        <end position="24"/>
    </location>
</feature>
<dbReference type="STRING" id="1630.SAMN05216514_1052"/>
<dbReference type="AlphaFoldDB" id="A0A1H2U6S1"/>
<accession>A0A1H2U6S1</accession>
<proteinExistence type="predicted"/>